<sequence length="105" mass="11492">MNHNIYVYILVMAGVTYLIRMLPMALVKKEITSPYIKSFLYYVPYACLAAMTFPAILSATESTVSAVIGFVVAVIAAYKEKSLLTVALLACGAVFIVERILPLLP</sequence>
<dbReference type="eggNOG" id="COG4392">
    <property type="taxonomic scope" value="Bacteria"/>
</dbReference>
<organism evidence="2 3">
    <name type="scientific">Marvinbryantia formatexigens DSM 14469</name>
    <dbReference type="NCBI Taxonomy" id="478749"/>
    <lineage>
        <taxon>Bacteria</taxon>
        <taxon>Bacillati</taxon>
        <taxon>Bacillota</taxon>
        <taxon>Clostridia</taxon>
        <taxon>Lachnospirales</taxon>
        <taxon>Lachnospiraceae</taxon>
        <taxon>Marvinbryantia</taxon>
    </lineage>
</organism>
<feature type="transmembrane region" description="Helical" evidence="1">
    <location>
        <begin position="6"/>
        <end position="27"/>
    </location>
</feature>
<dbReference type="Pfam" id="PF05437">
    <property type="entry name" value="AzlD"/>
    <property type="match status" value="1"/>
</dbReference>
<keyword evidence="3" id="KW-1185">Reference proteome</keyword>
<dbReference type="RefSeq" id="WP_006863809.1">
    <property type="nucleotide sequence ID" value="NZ_ACCL02000023.1"/>
</dbReference>
<comment type="caution">
    <text evidence="2">The sequence shown here is derived from an EMBL/GenBank/DDBJ whole genome shotgun (WGS) entry which is preliminary data.</text>
</comment>
<evidence type="ECO:0000313" key="3">
    <source>
        <dbReference type="Proteomes" id="UP000005561"/>
    </source>
</evidence>
<dbReference type="AlphaFoldDB" id="C6LK59"/>
<dbReference type="STRING" id="168384.SAMN05660368_03994"/>
<gene>
    <name evidence="2" type="ORF">BRYFOR_09046</name>
</gene>
<feature type="transmembrane region" description="Helical" evidence="1">
    <location>
        <begin position="83"/>
        <end position="101"/>
    </location>
</feature>
<dbReference type="InterPro" id="IPR008407">
    <property type="entry name" value="Brnchd-chn_aa_trnsp_AzlD"/>
</dbReference>
<keyword evidence="1" id="KW-0812">Transmembrane</keyword>
<keyword evidence="1" id="KW-0472">Membrane</keyword>
<name>C6LK59_9FIRM</name>
<dbReference type="Proteomes" id="UP000005561">
    <property type="component" value="Unassembled WGS sequence"/>
</dbReference>
<protein>
    <recommendedName>
        <fullName evidence="4">Branched-chain amino acid transport protein (AzlD)</fullName>
    </recommendedName>
</protein>
<evidence type="ECO:0008006" key="4">
    <source>
        <dbReference type="Google" id="ProtNLM"/>
    </source>
</evidence>
<evidence type="ECO:0000256" key="1">
    <source>
        <dbReference type="SAM" id="Phobius"/>
    </source>
</evidence>
<dbReference type="OrthoDB" id="9811308at2"/>
<dbReference type="EMBL" id="ACCL02000023">
    <property type="protein sequence ID" value="EET58940.1"/>
    <property type="molecule type" value="Genomic_DNA"/>
</dbReference>
<feature type="transmembrane region" description="Helical" evidence="1">
    <location>
        <begin position="39"/>
        <end position="56"/>
    </location>
</feature>
<keyword evidence="1" id="KW-1133">Transmembrane helix</keyword>
<reference evidence="2" key="1">
    <citation type="submission" date="2009-07" db="EMBL/GenBank/DDBJ databases">
        <authorList>
            <person name="Weinstock G."/>
            <person name="Sodergren E."/>
            <person name="Clifton S."/>
            <person name="Fulton L."/>
            <person name="Fulton B."/>
            <person name="Courtney L."/>
            <person name="Fronick C."/>
            <person name="Harrison M."/>
            <person name="Strong C."/>
            <person name="Farmer C."/>
            <person name="Delahaunty K."/>
            <person name="Markovic C."/>
            <person name="Hall O."/>
            <person name="Minx P."/>
            <person name="Tomlinson C."/>
            <person name="Mitreva M."/>
            <person name="Nelson J."/>
            <person name="Hou S."/>
            <person name="Wollam A."/>
            <person name="Pepin K.H."/>
            <person name="Johnson M."/>
            <person name="Bhonagiri V."/>
            <person name="Nash W.E."/>
            <person name="Warren W."/>
            <person name="Chinwalla A."/>
            <person name="Mardis E.R."/>
            <person name="Wilson R.K."/>
        </authorList>
    </citation>
    <scope>NUCLEOTIDE SEQUENCE [LARGE SCALE GENOMIC DNA]</scope>
    <source>
        <strain evidence="2">DSM 14469</strain>
    </source>
</reference>
<evidence type="ECO:0000313" key="2">
    <source>
        <dbReference type="EMBL" id="EET58940.1"/>
    </source>
</evidence>
<proteinExistence type="predicted"/>
<accession>C6LK59</accession>